<evidence type="ECO:0000256" key="1">
    <source>
        <dbReference type="PROSITE-ProRule" id="PRU00325"/>
    </source>
</evidence>
<reference evidence="3" key="1">
    <citation type="submission" date="2020-11" db="EMBL/GenBank/DDBJ databases">
        <authorList>
            <consortium name="DOE Joint Genome Institute"/>
            <person name="Ahrendt S."/>
            <person name="Riley R."/>
            <person name="Andreopoulos W."/>
            <person name="Labutti K."/>
            <person name="Pangilinan J."/>
            <person name="Ruiz-Duenas F.J."/>
            <person name="Barrasa J.M."/>
            <person name="Sanchez-Garcia M."/>
            <person name="Camarero S."/>
            <person name="Miyauchi S."/>
            <person name="Serrano A."/>
            <person name="Linde D."/>
            <person name="Babiker R."/>
            <person name="Drula E."/>
            <person name="Ayuso-Fernandez I."/>
            <person name="Pacheco R."/>
            <person name="Padilla G."/>
            <person name="Ferreira P."/>
            <person name="Barriuso J."/>
            <person name="Kellner H."/>
            <person name="Castanera R."/>
            <person name="Alfaro M."/>
            <person name="Ramirez L."/>
            <person name="Pisabarro A.G."/>
            <person name="Kuo A."/>
            <person name="Tritt A."/>
            <person name="Lipzen A."/>
            <person name="He G."/>
            <person name="Yan M."/>
            <person name="Ng V."/>
            <person name="Cullen D."/>
            <person name="Martin F."/>
            <person name="Rosso M.-N."/>
            <person name="Henrissat B."/>
            <person name="Hibbett D."/>
            <person name="Martinez A.T."/>
            <person name="Grigoriev I.V."/>
        </authorList>
    </citation>
    <scope>NUCLEOTIDE SEQUENCE</scope>
    <source>
        <strain evidence="3">CBS 247.69</strain>
    </source>
</reference>
<dbReference type="InterPro" id="IPR040648">
    <property type="entry name" value="HMGXB3_CxC4"/>
</dbReference>
<evidence type="ECO:0000259" key="2">
    <source>
        <dbReference type="PROSITE" id="PS50966"/>
    </source>
</evidence>
<feature type="non-terminal residue" evidence="3">
    <location>
        <position position="1"/>
    </location>
</feature>
<keyword evidence="1" id="KW-0862">Zinc</keyword>
<keyword evidence="1" id="KW-0863">Zinc-finger</keyword>
<dbReference type="Proteomes" id="UP000807353">
    <property type="component" value="Unassembled WGS sequence"/>
</dbReference>
<dbReference type="GO" id="GO:0008270">
    <property type="term" value="F:zinc ion binding"/>
    <property type="evidence" value="ECO:0007669"/>
    <property type="project" value="UniProtKB-KW"/>
</dbReference>
<dbReference type="AlphaFoldDB" id="A0A9P6CIN6"/>
<dbReference type="PROSITE" id="PS50966">
    <property type="entry name" value="ZF_SWIM"/>
    <property type="match status" value="1"/>
</dbReference>
<proteinExistence type="predicted"/>
<comment type="caution">
    <text evidence="3">The sequence shown here is derived from an EMBL/GenBank/DDBJ whole genome shotgun (WGS) entry which is preliminary data.</text>
</comment>
<evidence type="ECO:0000313" key="3">
    <source>
        <dbReference type="EMBL" id="KAF9463495.1"/>
    </source>
</evidence>
<sequence length="631" mass="70346">PQVTNNTAEAAYWYALMKVGAIYHLDRHLFVVQDWNSSSEMLQIGTYYHVVRLPWSANEYGVMCTCPVWKAQHMCIHQQITANHVHEMEGLVLLAPTPLPPAILVHSTPFHDVHIFSCTSSDGGRYESSKRVIVSFQRTGRWHCQSCRYSDTCKHWPHAINFALEAGLILEGTNMPVMSIDAADDVENILLMQAVGCDDGLGQHGCISHLPVNHAVPSLCAPTIHHAILFDLTNKFNVTIELAACPICQHNCHFMGPDLGAEGIFNWNNTMLFTHELLNGFTNMYTASETPFSAFCLTISRTYMKHGPKVKFCSDDTFVRVWFAFIHLQELDSGMKCPTCGPSPKIIIADGISLGIHAAKVTPSTCPPTLTSAGSPQIESISSYKARSLPAVVQPDVHTTILKLLDVSTSHVPCEMPNTQKLQTLYPALYDFIALYFSAGLASLHHNPYRGLFQQISAPDIILQLIPQYAIEVLWSIAKSDPASNVPEWIQFLVPAFGRAYPKLQYDSSTMDCDAEEMGDCNKFYKTYSKNSLTGGILVLWCTHAICLGFHSIPVAEGRNDVFSAIYTRFPIAPKVVVYDFACQLVPYCLVQEACYFGNTQFFIDEMHAHDHTCCGQACFASNYMQFDDRI</sequence>
<dbReference type="Pfam" id="PF18717">
    <property type="entry name" value="CxC4"/>
    <property type="match status" value="1"/>
</dbReference>
<name>A0A9P6CIN6_9AGAR</name>
<dbReference type="EMBL" id="MU150262">
    <property type="protein sequence ID" value="KAF9463495.1"/>
    <property type="molecule type" value="Genomic_DNA"/>
</dbReference>
<dbReference type="InterPro" id="IPR007527">
    <property type="entry name" value="Znf_SWIM"/>
</dbReference>
<dbReference type="OrthoDB" id="5598737at2759"/>
<protein>
    <recommendedName>
        <fullName evidence="2">SWIM-type domain-containing protein</fullName>
    </recommendedName>
</protein>
<evidence type="ECO:0000313" key="4">
    <source>
        <dbReference type="Proteomes" id="UP000807353"/>
    </source>
</evidence>
<dbReference type="PANTHER" id="PTHR34305:SF1">
    <property type="entry name" value="SWIM-TYPE DOMAIN-CONTAINING PROTEIN"/>
    <property type="match status" value="1"/>
</dbReference>
<dbReference type="PANTHER" id="PTHR34305">
    <property type="entry name" value="EXPRESSED PROTEIN"/>
    <property type="match status" value="1"/>
</dbReference>
<organism evidence="3 4">
    <name type="scientific">Collybia nuda</name>
    <dbReference type="NCBI Taxonomy" id="64659"/>
    <lineage>
        <taxon>Eukaryota</taxon>
        <taxon>Fungi</taxon>
        <taxon>Dikarya</taxon>
        <taxon>Basidiomycota</taxon>
        <taxon>Agaricomycotina</taxon>
        <taxon>Agaricomycetes</taxon>
        <taxon>Agaricomycetidae</taxon>
        <taxon>Agaricales</taxon>
        <taxon>Tricholomatineae</taxon>
        <taxon>Clitocybaceae</taxon>
        <taxon>Collybia</taxon>
    </lineage>
</organism>
<keyword evidence="4" id="KW-1185">Reference proteome</keyword>
<gene>
    <name evidence="3" type="ORF">BDZ94DRAFT_1163969</name>
</gene>
<feature type="domain" description="SWIM-type" evidence="2">
    <location>
        <begin position="49"/>
        <end position="86"/>
    </location>
</feature>
<keyword evidence="1" id="KW-0479">Metal-binding</keyword>
<accession>A0A9P6CIN6</accession>